<comment type="caution">
    <text evidence="2">The sequence shown here is derived from an EMBL/GenBank/DDBJ whole genome shotgun (WGS) entry which is preliminary data.</text>
</comment>
<name>A0ABD2BN73_VESSQ</name>
<dbReference type="AlphaFoldDB" id="A0ABD2BN73"/>
<protein>
    <submittedName>
        <fullName evidence="2">Uncharacterized protein</fullName>
    </submittedName>
</protein>
<keyword evidence="3" id="KW-1185">Reference proteome</keyword>
<dbReference type="EMBL" id="JAUDFV010000074">
    <property type="protein sequence ID" value="KAL2734039.1"/>
    <property type="molecule type" value="Genomic_DNA"/>
</dbReference>
<proteinExistence type="predicted"/>
<evidence type="ECO:0000256" key="1">
    <source>
        <dbReference type="SAM" id="MobiDB-lite"/>
    </source>
</evidence>
<evidence type="ECO:0000313" key="3">
    <source>
        <dbReference type="Proteomes" id="UP001607302"/>
    </source>
</evidence>
<evidence type="ECO:0000313" key="2">
    <source>
        <dbReference type="EMBL" id="KAL2734039.1"/>
    </source>
</evidence>
<reference evidence="2 3" key="1">
    <citation type="journal article" date="2024" name="Ann. Entomol. Soc. Am.">
        <title>Genomic analyses of the southern and eastern yellowjacket wasps (Hymenoptera: Vespidae) reveal evolutionary signatures of social life.</title>
        <authorList>
            <person name="Catto M.A."/>
            <person name="Caine P.B."/>
            <person name="Orr S.E."/>
            <person name="Hunt B.G."/>
            <person name="Goodisman M.A.D."/>
        </authorList>
    </citation>
    <scope>NUCLEOTIDE SEQUENCE [LARGE SCALE GENOMIC DNA]</scope>
    <source>
        <strain evidence="2">233</strain>
        <tissue evidence="2">Head and thorax</tissue>
    </source>
</reference>
<organism evidence="2 3">
    <name type="scientific">Vespula squamosa</name>
    <name type="common">Southern yellow jacket</name>
    <name type="synonym">Wasp</name>
    <dbReference type="NCBI Taxonomy" id="30214"/>
    <lineage>
        <taxon>Eukaryota</taxon>
        <taxon>Metazoa</taxon>
        <taxon>Ecdysozoa</taxon>
        <taxon>Arthropoda</taxon>
        <taxon>Hexapoda</taxon>
        <taxon>Insecta</taxon>
        <taxon>Pterygota</taxon>
        <taxon>Neoptera</taxon>
        <taxon>Endopterygota</taxon>
        <taxon>Hymenoptera</taxon>
        <taxon>Apocrita</taxon>
        <taxon>Aculeata</taxon>
        <taxon>Vespoidea</taxon>
        <taxon>Vespidae</taxon>
        <taxon>Vespinae</taxon>
        <taxon>Vespula</taxon>
    </lineage>
</organism>
<gene>
    <name evidence="2" type="ORF">V1478_003737</name>
</gene>
<accession>A0ABD2BN73</accession>
<dbReference type="Proteomes" id="UP001607302">
    <property type="component" value="Unassembled WGS sequence"/>
</dbReference>
<sequence length="132" mass="14538">MSHLPPRGIRFYTSNGTNTNYVGVLMERPCFTPRQTRFSGFAKCGMEDALSAGLLVGSMMKIIVLGGSKESSSDTVRTHVGVTRKGKASRTSTARVFSSKKHVNETNVHEDKSSETINCRNRLKKNKVGQQD</sequence>
<feature type="region of interest" description="Disordered" evidence="1">
    <location>
        <begin position="71"/>
        <end position="116"/>
    </location>
</feature>
<feature type="compositionally biased region" description="Basic and acidic residues" evidence="1">
    <location>
        <begin position="102"/>
        <end position="114"/>
    </location>
</feature>